<dbReference type="InterPro" id="IPR001940">
    <property type="entry name" value="Peptidase_S1C"/>
</dbReference>
<evidence type="ECO:0000259" key="4">
    <source>
        <dbReference type="PROSITE" id="PS50106"/>
    </source>
</evidence>
<name>A0A813PG90_9BILA</name>
<dbReference type="GO" id="GO:0012501">
    <property type="term" value="P:programmed cell death"/>
    <property type="evidence" value="ECO:0007669"/>
    <property type="project" value="TreeGrafter"/>
</dbReference>
<dbReference type="AlphaFoldDB" id="A0A813PG90"/>
<dbReference type="InterPro" id="IPR009003">
    <property type="entry name" value="Peptidase_S1_PA"/>
</dbReference>
<keyword evidence="2" id="KW-0645">Protease</keyword>
<dbReference type="OrthoDB" id="4217619at2759"/>
<dbReference type="Gene3D" id="2.30.42.10">
    <property type="match status" value="1"/>
</dbReference>
<proteinExistence type="inferred from homology"/>
<dbReference type="InterPro" id="IPR041489">
    <property type="entry name" value="PDZ_6"/>
</dbReference>
<evidence type="ECO:0000313" key="6">
    <source>
        <dbReference type="Proteomes" id="UP000663882"/>
    </source>
</evidence>
<dbReference type="SMART" id="SM00228">
    <property type="entry name" value="PDZ"/>
    <property type="match status" value="1"/>
</dbReference>
<dbReference type="Pfam" id="PF13365">
    <property type="entry name" value="Trypsin_2"/>
    <property type="match status" value="1"/>
</dbReference>
<evidence type="ECO:0000256" key="1">
    <source>
        <dbReference type="ARBA" id="ARBA00010541"/>
    </source>
</evidence>
<dbReference type="InterPro" id="IPR036034">
    <property type="entry name" value="PDZ_sf"/>
</dbReference>
<dbReference type="GO" id="GO:0043065">
    <property type="term" value="P:positive regulation of apoptotic process"/>
    <property type="evidence" value="ECO:0007669"/>
    <property type="project" value="TreeGrafter"/>
</dbReference>
<dbReference type="PROSITE" id="PS50106">
    <property type="entry name" value="PDZ"/>
    <property type="match status" value="1"/>
</dbReference>
<dbReference type="PRINTS" id="PR00834">
    <property type="entry name" value="PROTEASES2C"/>
</dbReference>
<comment type="similarity">
    <text evidence="1">Belongs to the peptidase S1C family.</text>
</comment>
<dbReference type="SUPFAM" id="SSF50156">
    <property type="entry name" value="PDZ domain-like"/>
    <property type="match status" value="1"/>
</dbReference>
<gene>
    <name evidence="5" type="ORF">RFH988_LOCUS1247</name>
</gene>
<dbReference type="Proteomes" id="UP000663882">
    <property type="component" value="Unassembled WGS sequence"/>
</dbReference>
<evidence type="ECO:0000256" key="3">
    <source>
        <dbReference type="ARBA" id="ARBA00022801"/>
    </source>
</evidence>
<dbReference type="GO" id="GO:0006508">
    <property type="term" value="P:proteolysis"/>
    <property type="evidence" value="ECO:0007669"/>
    <property type="project" value="UniProtKB-KW"/>
</dbReference>
<dbReference type="SUPFAM" id="SSF50494">
    <property type="entry name" value="Trypsin-like serine proteases"/>
    <property type="match status" value="1"/>
</dbReference>
<dbReference type="PANTHER" id="PTHR22939:SF129">
    <property type="entry name" value="SERINE PROTEASE HTRA2, MITOCHONDRIAL"/>
    <property type="match status" value="1"/>
</dbReference>
<dbReference type="Pfam" id="PF17820">
    <property type="entry name" value="PDZ_6"/>
    <property type="match status" value="1"/>
</dbReference>
<comment type="caution">
    <text evidence="5">The sequence shown here is derived from an EMBL/GenBank/DDBJ whole genome shotgun (WGS) entry which is preliminary data.</text>
</comment>
<evidence type="ECO:0000256" key="2">
    <source>
        <dbReference type="ARBA" id="ARBA00022670"/>
    </source>
</evidence>
<feature type="domain" description="PDZ" evidence="4">
    <location>
        <begin position="102"/>
        <end position="195"/>
    </location>
</feature>
<accession>A0A813PG90</accession>
<sequence>MHHNFDLVDYSGVTTILNTSPLFRTSSELGLFGRNINYIQTDCMITGGNSGGPLVNLDGQVIGINSMKAMTGISFALPINYAKLFLADIEKKKLKQSTSKQTTSITNRRQTRYLGIKMFSLTPQIIEEMRYRMPMTFSINKGVYIAGVMVNSTAQRAGLQPGDIIIQVNGHDIETSADLLKRVQEDETLNLKIVRNNGLVFNIVVTPESIE</sequence>
<keyword evidence="3" id="KW-0378">Hydrolase</keyword>
<protein>
    <recommendedName>
        <fullName evidence="4">PDZ domain-containing protein</fullName>
    </recommendedName>
</protein>
<dbReference type="GO" id="GO:0004252">
    <property type="term" value="F:serine-type endopeptidase activity"/>
    <property type="evidence" value="ECO:0007669"/>
    <property type="project" value="InterPro"/>
</dbReference>
<dbReference type="EMBL" id="CAJNOO010000023">
    <property type="protein sequence ID" value="CAF0750146.1"/>
    <property type="molecule type" value="Genomic_DNA"/>
</dbReference>
<dbReference type="Gene3D" id="2.40.10.120">
    <property type="match status" value="1"/>
</dbReference>
<dbReference type="InterPro" id="IPR001478">
    <property type="entry name" value="PDZ"/>
</dbReference>
<organism evidence="5 6">
    <name type="scientific">Rotaria sordida</name>
    <dbReference type="NCBI Taxonomy" id="392033"/>
    <lineage>
        <taxon>Eukaryota</taxon>
        <taxon>Metazoa</taxon>
        <taxon>Spiralia</taxon>
        <taxon>Gnathifera</taxon>
        <taxon>Rotifera</taxon>
        <taxon>Eurotatoria</taxon>
        <taxon>Bdelloidea</taxon>
        <taxon>Philodinida</taxon>
        <taxon>Philodinidae</taxon>
        <taxon>Rotaria</taxon>
    </lineage>
</organism>
<reference evidence="5" key="1">
    <citation type="submission" date="2021-02" db="EMBL/GenBank/DDBJ databases">
        <authorList>
            <person name="Nowell W R."/>
        </authorList>
    </citation>
    <scope>NUCLEOTIDE SEQUENCE</scope>
</reference>
<dbReference type="PANTHER" id="PTHR22939">
    <property type="entry name" value="SERINE PROTEASE FAMILY S1C HTRA-RELATED"/>
    <property type="match status" value="1"/>
</dbReference>
<evidence type="ECO:0000313" key="5">
    <source>
        <dbReference type="EMBL" id="CAF0750146.1"/>
    </source>
</evidence>